<dbReference type="OrthoDB" id="4829830at2"/>
<accession>A0A2U1ZR75</accession>
<evidence type="ECO:0000256" key="1">
    <source>
        <dbReference type="SAM" id="MobiDB-lite"/>
    </source>
</evidence>
<proteinExistence type="predicted"/>
<sequence length="348" mass="34702">MSTPHDPQDPSGVPGPPAYGSFPPPPGQYGQPGQHDQPNPYGQQPGGAPLPPPPGQPGQYGAPGQFGQPGQYGQPGQQGPYGAPSGYGPTDAPGPHPYGPAPGFGPGGYGQGGVVPAPVTAGAATSFAFSRFGRNAGVLIGITVVVGVVGSLVQLLASLGLAAAGLTTETVVTGDSFSFSTENLSYLGQIIASLVTGFVGGVGSLILATGALRIVRTGRASFGDFFALPPTWAIFAALWAVLSAFTALGPVTWAVLVLALVSIVVAIAIVYAPYFLVDAPRPPLAAFSSSLSMVGANLGQTVLMALIAVGLFIAGAVACLVGLLVAAPVVTVAFVALYCGLRRETVAA</sequence>
<feature type="transmembrane region" description="Helical" evidence="2">
    <location>
        <begin position="186"/>
        <end position="214"/>
    </location>
</feature>
<feature type="transmembrane region" description="Helical" evidence="2">
    <location>
        <begin position="253"/>
        <end position="277"/>
    </location>
</feature>
<reference evidence="3 4" key="1">
    <citation type="submission" date="2018-03" db="EMBL/GenBank/DDBJ databases">
        <title>Genome assembly of novel Miniimonas species PCH200.</title>
        <authorList>
            <person name="Thakur V."/>
            <person name="Kumar V."/>
            <person name="Singh D."/>
        </authorList>
    </citation>
    <scope>NUCLEOTIDE SEQUENCE [LARGE SCALE GENOMIC DNA]</scope>
    <source>
        <strain evidence="3 4">PCH200</strain>
    </source>
</reference>
<gene>
    <name evidence="3" type="ORF">C8046_00825</name>
</gene>
<feature type="transmembrane region" description="Helical" evidence="2">
    <location>
        <begin position="226"/>
        <end position="247"/>
    </location>
</feature>
<keyword evidence="4" id="KW-1185">Reference proteome</keyword>
<name>A0A2U1ZR75_9MICO</name>
<feature type="transmembrane region" description="Helical" evidence="2">
    <location>
        <begin position="138"/>
        <end position="166"/>
    </location>
</feature>
<dbReference type="Proteomes" id="UP000245166">
    <property type="component" value="Unassembled WGS sequence"/>
</dbReference>
<feature type="transmembrane region" description="Helical" evidence="2">
    <location>
        <begin position="284"/>
        <end position="307"/>
    </location>
</feature>
<feature type="compositionally biased region" description="Pro residues" evidence="1">
    <location>
        <begin position="13"/>
        <end position="27"/>
    </location>
</feature>
<feature type="compositionally biased region" description="Low complexity" evidence="1">
    <location>
        <begin position="28"/>
        <end position="47"/>
    </location>
</feature>
<evidence type="ECO:0008006" key="5">
    <source>
        <dbReference type="Google" id="ProtNLM"/>
    </source>
</evidence>
<keyword evidence="2" id="KW-1133">Transmembrane helix</keyword>
<dbReference type="AlphaFoldDB" id="A0A2U1ZR75"/>
<keyword evidence="2" id="KW-0812">Transmembrane</keyword>
<dbReference type="EMBL" id="PYHR01000002">
    <property type="protein sequence ID" value="PWD49478.1"/>
    <property type="molecule type" value="Genomic_DNA"/>
</dbReference>
<feature type="compositionally biased region" description="Low complexity" evidence="1">
    <location>
        <begin position="57"/>
        <end position="89"/>
    </location>
</feature>
<evidence type="ECO:0000313" key="3">
    <source>
        <dbReference type="EMBL" id="PWD49478.1"/>
    </source>
</evidence>
<evidence type="ECO:0000256" key="2">
    <source>
        <dbReference type="SAM" id="Phobius"/>
    </source>
</evidence>
<feature type="transmembrane region" description="Helical" evidence="2">
    <location>
        <begin position="313"/>
        <end position="341"/>
    </location>
</feature>
<feature type="region of interest" description="Disordered" evidence="1">
    <location>
        <begin position="1"/>
        <end position="105"/>
    </location>
</feature>
<evidence type="ECO:0000313" key="4">
    <source>
        <dbReference type="Proteomes" id="UP000245166"/>
    </source>
</evidence>
<comment type="caution">
    <text evidence="3">The sequence shown here is derived from an EMBL/GenBank/DDBJ whole genome shotgun (WGS) entry which is preliminary data.</text>
</comment>
<organism evidence="3 4">
    <name type="scientific">Serinibacter arcticus</name>
    <dbReference type="NCBI Taxonomy" id="1655435"/>
    <lineage>
        <taxon>Bacteria</taxon>
        <taxon>Bacillati</taxon>
        <taxon>Actinomycetota</taxon>
        <taxon>Actinomycetes</taxon>
        <taxon>Micrococcales</taxon>
        <taxon>Beutenbergiaceae</taxon>
        <taxon>Serinibacter</taxon>
    </lineage>
</organism>
<keyword evidence="2" id="KW-0472">Membrane</keyword>
<dbReference type="RefSeq" id="WP_109227861.1">
    <property type="nucleotide sequence ID" value="NZ_PYHR01000002.1"/>
</dbReference>
<protein>
    <recommendedName>
        <fullName evidence="5">Integral membrane protein</fullName>
    </recommendedName>
</protein>